<evidence type="ECO:0000313" key="4">
    <source>
        <dbReference type="EMBL" id="KAJ3571572.1"/>
    </source>
</evidence>
<name>A0AAD5YSL6_9AGAR</name>
<sequence length="118" mass="13402">MSEIAAIKKQLKIKSSVVQRYEKEIKYYQQEAGDLQQKLDKFISEQAEEWDLKNTTRMIEESKKMIVDTETRLGKASGELSDLIGQVKGKPDVADTEEFKKAADIAEEIAKRAESSFA</sequence>
<evidence type="ECO:0000256" key="2">
    <source>
        <dbReference type="ARBA" id="ARBA00023186"/>
    </source>
</evidence>
<evidence type="ECO:0000313" key="5">
    <source>
        <dbReference type="Proteomes" id="UP001213000"/>
    </source>
</evidence>
<dbReference type="GO" id="GO:0005829">
    <property type="term" value="C:cytosol"/>
    <property type="evidence" value="ECO:0007669"/>
    <property type="project" value="TreeGrafter"/>
</dbReference>
<dbReference type="SUPFAM" id="SSF46988">
    <property type="entry name" value="Tubulin chaperone cofactor A"/>
    <property type="match status" value="1"/>
</dbReference>
<organism evidence="4 5">
    <name type="scientific">Leucocoprinus birnbaumii</name>
    <dbReference type="NCBI Taxonomy" id="56174"/>
    <lineage>
        <taxon>Eukaryota</taxon>
        <taxon>Fungi</taxon>
        <taxon>Dikarya</taxon>
        <taxon>Basidiomycota</taxon>
        <taxon>Agaricomycotina</taxon>
        <taxon>Agaricomycetes</taxon>
        <taxon>Agaricomycetidae</taxon>
        <taxon>Agaricales</taxon>
        <taxon>Agaricineae</taxon>
        <taxon>Agaricaceae</taxon>
        <taxon>Leucocoprinus</taxon>
    </lineage>
</organism>
<keyword evidence="5" id="KW-1185">Reference proteome</keyword>
<proteinExistence type="inferred from homology"/>
<evidence type="ECO:0000256" key="3">
    <source>
        <dbReference type="RuleBase" id="RU364030"/>
    </source>
</evidence>
<keyword evidence="3" id="KW-0963">Cytoplasm</keyword>
<keyword evidence="2 3" id="KW-0143">Chaperone</keyword>
<comment type="subcellular location">
    <subcellularLocation>
        <location evidence="3">Cytoplasm</location>
        <location evidence="3">Cytoskeleton</location>
    </subcellularLocation>
</comment>
<accession>A0AAD5YSL6</accession>
<comment type="subunit">
    <text evidence="3">Supercomplex made of cofactors A to E. Cofactors A and D function by capturing and stabilizing tubulin in a quasi-native conformation. Cofactor E binds to the cofactor D-tubulin complex; interaction with cofactor C then causes the release of tubulin polypeptides that are committed to the native state.</text>
</comment>
<dbReference type="InterPro" id="IPR004226">
    <property type="entry name" value="TBCA"/>
</dbReference>
<dbReference type="PANTHER" id="PTHR21500">
    <property type="entry name" value="TUBULIN-SPECIFIC CHAPERONE A"/>
    <property type="match status" value="1"/>
</dbReference>
<dbReference type="PANTHER" id="PTHR21500:SF0">
    <property type="entry name" value="TUBULIN-SPECIFIC CHAPERONE A"/>
    <property type="match status" value="1"/>
</dbReference>
<dbReference type="AlphaFoldDB" id="A0AAD5YSL6"/>
<dbReference type="Gene3D" id="1.20.58.90">
    <property type="match status" value="1"/>
</dbReference>
<dbReference type="GO" id="GO:0007023">
    <property type="term" value="P:post-chaperonin tubulin folding pathway"/>
    <property type="evidence" value="ECO:0007669"/>
    <property type="project" value="UniProtKB-UniRule"/>
</dbReference>
<comment type="similarity">
    <text evidence="1 3">Belongs to the TBCA family.</text>
</comment>
<dbReference type="GO" id="GO:0048487">
    <property type="term" value="F:beta-tubulin binding"/>
    <property type="evidence" value="ECO:0007669"/>
    <property type="project" value="InterPro"/>
</dbReference>
<gene>
    <name evidence="4" type="ORF">NP233_g3669</name>
</gene>
<comment type="caution">
    <text evidence="4">The sequence shown here is derived from an EMBL/GenBank/DDBJ whole genome shotgun (WGS) entry which is preliminary data.</text>
</comment>
<dbReference type="InterPro" id="IPR036126">
    <property type="entry name" value="TBCA_sf"/>
</dbReference>
<dbReference type="Proteomes" id="UP001213000">
    <property type="component" value="Unassembled WGS sequence"/>
</dbReference>
<reference evidence="4" key="1">
    <citation type="submission" date="2022-07" db="EMBL/GenBank/DDBJ databases">
        <title>Genome Sequence of Leucocoprinus birnbaumii.</title>
        <authorList>
            <person name="Buettner E."/>
        </authorList>
    </citation>
    <scope>NUCLEOTIDE SEQUENCE</scope>
    <source>
        <strain evidence="4">VT141</strain>
    </source>
</reference>
<keyword evidence="3" id="KW-0493">Microtubule</keyword>
<dbReference type="GO" id="GO:0007021">
    <property type="term" value="P:tubulin complex assembly"/>
    <property type="evidence" value="ECO:0007669"/>
    <property type="project" value="UniProtKB-UniRule"/>
</dbReference>
<dbReference type="GO" id="GO:0005874">
    <property type="term" value="C:microtubule"/>
    <property type="evidence" value="ECO:0007669"/>
    <property type="project" value="UniProtKB-KW"/>
</dbReference>
<protein>
    <recommendedName>
        <fullName evidence="3">Tubulin-specific chaperone A</fullName>
    </recommendedName>
</protein>
<dbReference type="EMBL" id="JANIEX010000179">
    <property type="protein sequence ID" value="KAJ3571572.1"/>
    <property type="molecule type" value="Genomic_DNA"/>
</dbReference>
<evidence type="ECO:0000256" key="1">
    <source>
        <dbReference type="ARBA" id="ARBA00006806"/>
    </source>
</evidence>
<dbReference type="Pfam" id="PF02970">
    <property type="entry name" value="TBCA"/>
    <property type="match status" value="1"/>
</dbReference>
<keyword evidence="3" id="KW-0206">Cytoskeleton</keyword>